<name>A0ABD1CZM1_CULPP</name>
<evidence type="ECO:0000259" key="8">
    <source>
        <dbReference type="Pfam" id="PF23110"/>
    </source>
</evidence>
<reference evidence="9 10" key="1">
    <citation type="submission" date="2024-05" db="EMBL/GenBank/DDBJ databases">
        <title>Culex pipiens pipiens assembly and annotation.</title>
        <authorList>
            <person name="Alout H."/>
            <person name="Durand T."/>
        </authorList>
    </citation>
    <scope>NUCLEOTIDE SEQUENCE [LARGE SCALE GENOMIC DNA]</scope>
    <source>
        <strain evidence="9">HA-2024</strain>
        <tissue evidence="9">Whole body</tissue>
    </source>
</reference>
<dbReference type="Pfam" id="PF02214">
    <property type="entry name" value="BTB_2"/>
    <property type="match status" value="1"/>
</dbReference>
<dbReference type="Gene3D" id="3.30.710.10">
    <property type="entry name" value="Potassium Channel Kv1.1, Chain A"/>
    <property type="match status" value="1"/>
</dbReference>
<dbReference type="Pfam" id="PF23110">
    <property type="entry name" value="H1_KCTD8_12_16"/>
    <property type="match status" value="1"/>
</dbReference>
<evidence type="ECO:0000259" key="7">
    <source>
        <dbReference type="Pfam" id="PF02214"/>
    </source>
</evidence>
<feature type="domain" description="Potassium channel tetramerisation-type BTB" evidence="7">
    <location>
        <begin position="8"/>
        <end position="98"/>
    </location>
</feature>
<keyword evidence="3" id="KW-1003">Cell membrane</keyword>
<dbReference type="AlphaFoldDB" id="A0ABD1CZM1"/>
<dbReference type="EMBL" id="JBEHCU010008397">
    <property type="protein sequence ID" value="KAL1383933.1"/>
    <property type="molecule type" value="Genomic_DNA"/>
</dbReference>
<proteinExistence type="predicted"/>
<dbReference type="PANTHER" id="PTHR14499:SF136">
    <property type="entry name" value="GH08630P"/>
    <property type="match status" value="1"/>
</dbReference>
<feature type="domain" description="KCTD8/12/16 H1" evidence="8">
    <location>
        <begin position="106"/>
        <end position="222"/>
    </location>
</feature>
<evidence type="ECO:0000313" key="10">
    <source>
        <dbReference type="Proteomes" id="UP001562425"/>
    </source>
</evidence>
<evidence type="ECO:0000256" key="3">
    <source>
        <dbReference type="ARBA" id="ARBA00022475"/>
    </source>
</evidence>
<dbReference type="SUPFAM" id="SSF54695">
    <property type="entry name" value="POZ domain"/>
    <property type="match status" value="1"/>
</dbReference>
<accession>A0ABD1CZM1</accession>
<evidence type="ECO:0000256" key="1">
    <source>
        <dbReference type="ARBA" id="ARBA00004236"/>
    </source>
</evidence>
<dbReference type="InterPro" id="IPR057093">
    <property type="entry name" value="H1_KCTD8_12_16"/>
</dbReference>
<dbReference type="Proteomes" id="UP001562425">
    <property type="component" value="Unassembled WGS sequence"/>
</dbReference>
<keyword evidence="10" id="KW-1185">Reference proteome</keyword>
<evidence type="ECO:0000256" key="4">
    <source>
        <dbReference type="ARBA" id="ARBA00022553"/>
    </source>
</evidence>
<evidence type="ECO:0000313" key="9">
    <source>
        <dbReference type="EMBL" id="KAL1383933.1"/>
    </source>
</evidence>
<dbReference type="InterPro" id="IPR003131">
    <property type="entry name" value="T1-type_BTB"/>
</dbReference>
<dbReference type="PANTHER" id="PTHR14499">
    <property type="entry name" value="POTASSIUM CHANNEL TETRAMERIZATION DOMAIN-CONTAINING"/>
    <property type="match status" value="1"/>
</dbReference>
<gene>
    <name evidence="9" type="ORF">pipiens_003356</name>
</gene>
<comment type="subcellular location">
    <subcellularLocation>
        <location evidence="1">Cell membrane</location>
    </subcellularLocation>
    <subcellularLocation>
        <location evidence="2">Cell projection</location>
        <location evidence="2">Neuron projection</location>
    </subcellularLocation>
</comment>
<protein>
    <submittedName>
        <fullName evidence="9">Uncharacterized protein</fullName>
    </submittedName>
</protein>
<dbReference type="GO" id="GO:0005886">
    <property type="term" value="C:plasma membrane"/>
    <property type="evidence" value="ECO:0007669"/>
    <property type="project" value="UniProtKB-SubCell"/>
</dbReference>
<dbReference type="InterPro" id="IPR011333">
    <property type="entry name" value="SKP1/BTB/POZ_sf"/>
</dbReference>
<comment type="caution">
    <text evidence="9">The sequence shown here is derived from an EMBL/GenBank/DDBJ whole genome shotgun (WGS) entry which is preliminary data.</text>
</comment>
<organism evidence="9 10">
    <name type="scientific">Culex pipiens pipiens</name>
    <name type="common">Northern house mosquito</name>
    <dbReference type="NCBI Taxonomy" id="38569"/>
    <lineage>
        <taxon>Eukaryota</taxon>
        <taxon>Metazoa</taxon>
        <taxon>Ecdysozoa</taxon>
        <taxon>Arthropoda</taxon>
        <taxon>Hexapoda</taxon>
        <taxon>Insecta</taxon>
        <taxon>Pterygota</taxon>
        <taxon>Neoptera</taxon>
        <taxon>Endopterygota</taxon>
        <taxon>Diptera</taxon>
        <taxon>Nematocera</taxon>
        <taxon>Culicoidea</taxon>
        <taxon>Culicidae</taxon>
        <taxon>Culicinae</taxon>
        <taxon>Culicini</taxon>
        <taxon>Culex</taxon>
        <taxon>Culex</taxon>
    </lineage>
</organism>
<keyword evidence="5" id="KW-0472">Membrane</keyword>
<keyword evidence="6" id="KW-0966">Cell projection</keyword>
<evidence type="ECO:0000256" key="5">
    <source>
        <dbReference type="ARBA" id="ARBA00023136"/>
    </source>
</evidence>
<dbReference type="CDD" id="cd22204">
    <property type="entry name" value="H1_KCTD12-like"/>
    <property type="match status" value="1"/>
</dbReference>
<sequence length="263" mass="30042">MSEFPSVVELNVGGSPYATSLETLRSEEGSWLSEVFGGSPDDAARDSQGRFFIDRDGELFRYVLEYLREPAKFKMPVDFPQRVRLRKEAEFFRLGGLVEQTTKDPGTISIGYRGSFQFGRDGLADVKFRKITRLLVHGRVATCREVFGDTLNESRDPDHGGPDRYTARFFLKHVFIEQAFDMLQENGFRCVGSCGSGTAGSVNENLKPGVDSEENRWNHYNDSVGLKLPKKHSLLWMLWKEKSIFTGFFVRKTLEKDERKNKE</sequence>
<evidence type="ECO:0000256" key="6">
    <source>
        <dbReference type="ARBA" id="ARBA00023273"/>
    </source>
</evidence>
<dbReference type="GO" id="GO:0043005">
    <property type="term" value="C:neuron projection"/>
    <property type="evidence" value="ECO:0007669"/>
    <property type="project" value="UniProtKB-SubCell"/>
</dbReference>
<evidence type="ECO:0000256" key="2">
    <source>
        <dbReference type="ARBA" id="ARBA00004487"/>
    </source>
</evidence>
<keyword evidence="4" id="KW-0597">Phosphoprotein</keyword>